<accession>A0A242K9P6</accession>
<reference evidence="2" key="2">
    <citation type="submission" date="2017-05" db="EMBL/GenBank/DDBJ databases">
        <authorList>
            <consortium name="The Broad Institute Genomics Platform"/>
            <consortium name="The Broad Institute Genomic Center for Infectious Diseases"/>
            <person name="Earl A."/>
            <person name="Manson A."/>
            <person name="Schwartman J."/>
            <person name="Gilmore M."/>
            <person name="Abouelleil A."/>
            <person name="Cao P."/>
            <person name="Chapman S."/>
            <person name="Cusick C."/>
            <person name="Shea T."/>
            <person name="Young S."/>
            <person name="Neafsey D."/>
            <person name="Nusbaum C."/>
            <person name="Birren B."/>
        </authorList>
    </citation>
    <scope>NUCLEOTIDE SEQUENCE</scope>
    <source>
        <strain evidence="2">9E7_DIV0242</strain>
    </source>
</reference>
<name>A0A242K9P6_9ENTE</name>
<reference evidence="2" key="3">
    <citation type="submission" date="2024-03" db="EMBL/GenBank/DDBJ databases">
        <title>The Genome Sequence of Enterococcus sp. DIV0242b.</title>
        <authorList>
            <consortium name="The Broad Institute Genomics Platform"/>
            <consortium name="The Broad Institute Microbial Omics Core"/>
            <consortium name="The Broad Institute Genomic Center for Infectious Diseases"/>
            <person name="Earl A."/>
            <person name="Manson A."/>
            <person name="Gilmore M."/>
            <person name="Schwartman J."/>
            <person name="Shea T."/>
            <person name="Abouelleil A."/>
            <person name="Cao P."/>
            <person name="Chapman S."/>
            <person name="Cusick C."/>
            <person name="Young S."/>
            <person name="Neafsey D."/>
            <person name="Nusbaum C."/>
            <person name="Birren B."/>
        </authorList>
    </citation>
    <scope>NUCLEOTIDE SEQUENCE</scope>
    <source>
        <strain evidence="2">9E7_DIV0242</strain>
    </source>
</reference>
<dbReference type="EMBL" id="CP147247">
    <property type="protein sequence ID" value="WYJ90877.1"/>
    <property type="molecule type" value="Genomic_DNA"/>
</dbReference>
<dbReference type="EMBL" id="NGMM01000002">
    <property type="protein sequence ID" value="OTP17270.1"/>
    <property type="molecule type" value="Genomic_DNA"/>
</dbReference>
<gene>
    <name evidence="1" type="ORF">A5888_001408</name>
    <name evidence="2" type="ORF">A5888_002645</name>
</gene>
<evidence type="ECO:0000313" key="1">
    <source>
        <dbReference type="EMBL" id="OTP17270.1"/>
    </source>
</evidence>
<evidence type="ECO:0000313" key="2">
    <source>
        <dbReference type="EMBL" id="WYJ90877.1"/>
    </source>
</evidence>
<evidence type="ECO:0000313" key="3">
    <source>
        <dbReference type="Proteomes" id="UP000195141"/>
    </source>
</evidence>
<organism evidence="1">
    <name type="scientific">Candidatus Enterococcus clewellii</name>
    <dbReference type="NCBI Taxonomy" id="1834193"/>
    <lineage>
        <taxon>Bacteria</taxon>
        <taxon>Bacillati</taxon>
        <taxon>Bacillota</taxon>
        <taxon>Bacilli</taxon>
        <taxon>Lactobacillales</taxon>
        <taxon>Enterococcaceae</taxon>
        <taxon>Enterococcus</taxon>
    </lineage>
</organism>
<dbReference type="OrthoDB" id="2300768at2"/>
<proteinExistence type="predicted"/>
<keyword evidence="3" id="KW-1185">Reference proteome</keyword>
<protein>
    <submittedName>
        <fullName evidence="1">Uncharacterized protein</fullName>
    </submittedName>
</protein>
<dbReference type="Proteomes" id="UP000195141">
    <property type="component" value="Chromosome"/>
</dbReference>
<dbReference type="AlphaFoldDB" id="A0A242K9P6"/>
<sequence>MIKRIRDIEHLRLIYTADKPKNNCGDVIDGKLVRAFACTSSPLMFLDKEGRKIVTNEWFVNHNNELIYDIKKNNWVNMDMYSDNKSTVTDNIYYLESEAE</sequence>
<dbReference type="RefSeq" id="WP_086348512.1">
    <property type="nucleotide sequence ID" value="NZ_CP147247.1"/>
</dbReference>
<reference evidence="1" key="1">
    <citation type="submission" date="2017-05" db="EMBL/GenBank/DDBJ databases">
        <title>The Genome Sequence of Enterococcus sp. 9E7_DIV0242.</title>
        <authorList>
            <consortium name="The Broad Institute Genomics Platform"/>
            <consortium name="The Broad Institute Genomic Center for Infectious Diseases"/>
            <person name="Earl A."/>
            <person name="Manson A."/>
            <person name="Schwartman J."/>
            <person name="Gilmore M."/>
            <person name="Abouelleil A."/>
            <person name="Cao P."/>
            <person name="Chapman S."/>
            <person name="Cusick C."/>
            <person name="Shea T."/>
            <person name="Young S."/>
            <person name="Neafsey D."/>
            <person name="Nusbaum C."/>
            <person name="Birren B."/>
        </authorList>
    </citation>
    <scope>NUCLEOTIDE SEQUENCE [LARGE SCALE GENOMIC DNA]</scope>
    <source>
        <strain evidence="1">9E7_DIV0242</strain>
    </source>
</reference>